<gene>
    <name evidence="2" type="ORF">DCF15_09300</name>
</gene>
<evidence type="ECO:0000259" key="1">
    <source>
        <dbReference type="Pfam" id="PF16289"/>
    </source>
</evidence>
<organism evidence="2 3">
    <name type="scientific">Phormidesmis priestleyi</name>
    <dbReference type="NCBI Taxonomy" id="268141"/>
    <lineage>
        <taxon>Bacteria</taxon>
        <taxon>Bacillati</taxon>
        <taxon>Cyanobacteriota</taxon>
        <taxon>Cyanophyceae</taxon>
        <taxon>Leptolyngbyales</taxon>
        <taxon>Leptolyngbyaceae</taxon>
        <taxon>Phormidesmis</taxon>
    </lineage>
</organism>
<evidence type="ECO:0000313" key="2">
    <source>
        <dbReference type="EMBL" id="PZO56257.1"/>
    </source>
</evidence>
<accession>A0A2W4XJJ9</accession>
<dbReference type="InterPro" id="IPR032557">
    <property type="entry name" value="DUF4935"/>
</dbReference>
<evidence type="ECO:0000313" key="3">
    <source>
        <dbReference type="Proteomes" id="UP000249794"/>
    </source>
</evidence>
<dbReference type="EMBL" id="QBMP01000078">
    <property type="protein sequence ID" value="PZO56257.1"/>
    <property type="molecule type" value="Genomic_DNA"/>
</dbReference>
<proteinExistence type="predicted"/>
<comment type="caution">
    <text evidence="2">The sequence shown here is derived from an EMBL/GenBank/DDBJ whole genome shotgun (WGS) entry which is preliminary data.</text>
</comment>
<reference evidence="2 3" key="2">
    <citation type="submission" date="2018-06" db="EMBL/GenBank/DDBJ databases">
        <title>Metagenomic assembly of (sub)arctic Cyanobacteria and their associated microbiome from non-axenic cultures.</title>
        <authorList>
            <person name="Baurain D."/>
        </authorList>
    </citation>
    <scope>NUCLEOTIDE SEQUENCE [LARGE SCALE GENOMIC DNA]</scope>
    <source>
        <strain evidence="2">ULC027bin1</strain>
    </source>
</reference>
<sequence length="207" mass="23993">MNVYVETNFVLELAFEQEQCSSCEKILQLCEAENAKLIIPAYSLAEPHEKLIRQARGRKELQQSLDAELRQLLRTTSYTNRIKSIQDIASLMIQSNEEERHRFIQYRDRLLKIGEIIALNANILSEAASYETTYDLTPQDALVYASIIMHLQQNLPAQACFLNRNSKDFDTPDIIDELRQLKCRMIPRFDNGYSFIQSQLQSKQTEA</sequence>
<name>A0A2W4XJJ9_9CYAN</name>
<reference evidence="3" key="1">
    <citation type="submission" date="2018-04" db="EMBL/GenBank/DDBJ databases">
        <authorList>
            <person name="Cornet L."/>
        </authorList>
    </citation>
    <scope>NUCLEOTIDE SEQUENCE [LARGE SCALE GENOMIC DNA]</scope>
</reference>
<feature type="domain" description="DUF4935" evidence="1">
    <location>
        <begin position="3"/>
        <end position="169"/>
    </location>
</feature>
<dbReference type="Pfam" id="PF16289">
    <property type="entry name" value="PIN_12"/>
    <property type="match status" value="1"/>
</dbReference>
<protein>
    <submittedName>
        <fullName evidence="2">PIN domain-containing protein</fullName>
    </submittedName>
</protein>
<dbReference type="AlphaFoldDB" id="A0A2W4XJJ9"/>
<dbReference type="Proteomes" id="UP000249794">
    <property type="component" value="Unassembled WGS sequence"/>
</dbReference>